<accession>A0A4P6P4X9</accession>
<proteinExistence type="predicted"/>
<evidence type="ECO:0008006" key="4">
    <source>
        <dbReference type="Google" id="ProtNLM"/>
    </source>
</evidence>
<keyword evidence="1" id="KW-0732">Signal</keyword>
<organism evidence="2 3">
    <name type="scientific">Litorilituus sediminis</name>
    <dbReference type="NCBI Taxonomy" id="718192"/>
    <lineage>
        <taxon>Bacteria</taxon>
        <taxon>Pseudomonadati</taxon>
        <taxon>Pseudomonadota</taxon>
        <taxon>Gammaproteobacteria</taxon>
        <taxon>Alteromonadales</taxon>
        <taxon>Colwelliaceae</taxon>
        <taxon>Litorilituus</taxon>
    </lineage>
</organism>
<keyword evidence="3" id="KW-1185">Reference proteome</keyword>
<dbReference type="OrthoDB" id="6310278at2"/>
<feature type="signal peptide" evidence="1">
    <location>
        <begin position="1"/>
        <end position="18"/>
    </location>
</feature>
<gene>
    <name evidence="2" type="ORF">EMK97_12420</name>
</gene>
<evidence type="ECO:0000313" key="2">
    <source>
        <dbReference type="EMBL" id="QBG36464.1"/>
    </source>
</evidence>
<dbReference type="AlphaFoldDB" id="A0A4P6P4X9"/>
<dbReference type="KEGG" id="lsd:EMK97_12420"/>
<dbReference type="Proteomes" id="UP000290244">
    <property type="component" value="Chromosome"/>
</dbReference>
<feature type="chain" id="PRO_5020446855" description="Lipoprotein" evidence="1">
    <location>
        <begin position="19"/>
        <end position="175"/>
    </location>
</feature>
<dbReference type="EMBL" id="CP034759">
    <property type="protein sequence ID" value="QBG36464.1"/>
    <property type="molecule type" value="Genomic_DNA"/>
</dbReference>
<evidence type="ECO:0000256" key="1">
    <source>
        <dbReference type="SAM" id="SignalP"/>
    </source>
</evidence>
<dbReference type="RefSeq" id="WP_130602638.1">
    <property type="nucleotide sequence ID" value="NZ_CP034759.1"/>
</dbReference>
<protein>
    <recommendedName>
        <fullName evidence="4">Lipoprotein</fullName>
    </recommendedName>
</protein>
<sequence>MMKTLLCLASLLVLTACNQTDSSTNTTETSTKALHTFNQYKKDAINLVSLIEDKASDKDIIIQSANLVKQSQTIISAFKEKLPQCQEYLTAVSSAATIIPSLPLAEIETDYHADGKLPKLNDANCYHAKDLLVHPATVQAIAAIGITTPEQREDAKGEIVEVIEHFSQVEQAFKG</sequence>
<evidence type="ECO:0000313" key="3">
    <source>
        <dbReference type="Proteomes" id="UP000290244"/>
    </source>
</evidence>
<name>A0A4P6P4X9_9GAMM</name>
<reference evidence="2 3" key="1">
    <citation type="submission" date="2018-12" db="EMBL/GenBank/DDBJ databases">
        <title>Complete genome of Litorilituus sediminis.</title>
        <authorList>
            <person name="Liu A."/>
            <person name="Rong J."/>
        </authorList>
    </citation>
    <scope>NUCLEOTIDE SEQUENCE [LARGE SCALE GENOMIC DNA]</scope>
    <source>
        <strain evidence="2 3">JCM 17549</strain>
    </source>
</reference>
<dbReference type="PROSITE" id="PS51257">
    <property type="entry name" value="PROKAR_LIPOPROTEIN"/>
    <property type="match status" value="1"/>
</dbReference>